<dbReference type="Proteomes" id="UP000283530">
    <property type="component" value="Unassembled WGS sequence"/>
</dbReference>
<name>A0A3S3P8E2_9MAGN</name>
<reference evidence="2 3" key="1">
    <citation type="journal article" date="2019" name="Nat. Plants">
        <title>Stout camphor tree genome fills gaps in understanding of flowering plant genome evolution.</title>
        <authorList>
            <person name="Chaw S.M."/>
            <person name="Liu Y.C."/>
            <person name="Wu Y.W."/>
            <person name="Wang H.Y."/>
            <person name="Lin C.I."/>
            <person name="Wu C.S."/>
            <person name="Ke H.M."/>
            <person name="Chang L.Y."/>
            <person name="Hsu C.Y."/>
            <person name="Yang H.T."/>
            <person name="Sudianto E."/>
            <person name="Hsu M.H."/>
            <person name="Wu K.P."/>
            <person name="Wang L.N."/>
            <person name="Leebens-Mack J.H."/>
            <person name="Tsai I.J."/>
        </authorList>
    </citation>
    <scope>NUCLEOTIDE SEQUENCE [LARGE SCALE GENOMIC DNA]</scope>
    <source>
        <strain evidence="3">cv. Chaw 1501</strain>
        <tissue evidence="2">Young leaves</tissue>
    </source>
</reference>
<dbReference type="AlphaFoldDB" id="A0A3S3P8E2"/>
<dbReference type="EMBL" id="QPKB01000011">
    <property type="protein sequence ID" value="RWR95804.1"/>
    <property type="molecule type" value="Genomic_DNA"/>
</dbReference>
<sequence length="363" mass="40987">MYSSAANHYQKDSYPPPLSSDQPFDHSSATGIPVSSANYYPSAPQPLHIQSQPRVPWLPDLLVPMHHFRENYRDTCGTGGALYTLIGLVTGCPCLYSCFYRTKLRGQYLLHEDPCIDCLVHCCCEYCALCQEYRELKNRGFDMKIACGTGGALYTLMMLVTGCPCLYSCFYRTKLRGQFLLHGNKCTDCLIHCCCERCAVCQEYRELKNQGFDMEIGWNANVKRQTPGITNLPPSVTEGMSRCLTFWCPCITFGRIAEIVDKGNNSCPTCCVSYVLLGMLTGLQLQWLLSCGYRSRLRDQYQLPEEPCCDCLVHFFCGNLALCQEYRELKNRGFDMRAGWHNQVEMQTRGATTAPAVTTGMSR</sequence>
<gene>
    <name evidence="2" type="ORF">CKAN_02516000</name>
</gene>
<dbReference type="InterPro" id="IPR006461">
    <property type="entry name" value="PLAC_motif_containing"/>
</dbReference>
<dbReference type="OrthoDB" id="1045822at2759"/>
<comment type="caution">
    <text evidence="2">The sequence shown here is derived from an EMBL/GenBank/DDBJ whole genome shotgun (WGS) entry which is preliminary data.</text>
</comment>
<evidence type="ECO:0000313" key="3">
    <source>
        <dbReference type="Proteomes" id="UP000283530"/>
    </source>
</evidence>
<evidence type="ECO:0000256" key="1">
    <source>
        <dbReference type="SAM" id="MobiDB-lite"/>
    </source>
</evidence>
<dbReference type="PANTHER" id="PTHR15907">
    <property type="entry name" value="DUF614 FAMILY PROTEIN-RELATED"/>
    <property type="match status" value="1"/>
</dbReference>
<organism evidence="2 3">
    <name type="scientific">Cinnamomum micranthum f. kanehirae</name>
    <dbReference type="NCBI Taxonomy" id="337451"/>
    <lineage>
        <taxon>Eukaryota</taxon>
        <taxon>Viridiplantae</taxon>
        <taxon>Streptophyta</taxon>
        <taxon>Embryophyta</taxon>
        <taxon>Tracheophyta</taxon>
        <taxon>Spermatophyta</taxon>
        <taxon>Magnoliopsida</taxon>
        <taxon>Magnoliidae</taxon>
        <taxon>Laurales</taxon>
        <taxon>Lauraceae</taxon>
        <taxon>Cinnamomum</taxon>
    </lineage>
</organism>
<proteinExistence type="predicted"/>
<dbReference type="NCBIfam" id="TIGR01571">
    <property type="entry name" value="A_thal_Cys_rich"/>
    <property type="match status" value="3"/>
</dbReference>
<protein>
    <submittedName>
        <fullName evidence="2">Protein PLANT CADMIUM RESISTANCE 2-like protein</fullName>
    </submittedName>
</protein>
<accession>A0A3S3P8E2</accession>
<keyword evidence="3" id="KW-1185">Reference proteome</keyword>
<evidence type="ECO:0000313" key="2">
    <source>
        <dbReference type="EMBL" id="RWR95804.1"/>
    </source>
</evidence>
<feature type="region of interest" description="Disordered" evidence="1">
    <location>
        <begin position="1"/>
        <end position="22"/>
    </location>
</feature>
<dbReference type="STRING" id="337451.A0A3S3P8E2"/>
<dbReference type="Pfam" id="PF04749">
    <property type="entry name" value="PLAC8"/>
    <property type="match status" value="3"/>
</dbReference>